<dbReference type="OMA" id="TLLCCFH"/>
<dbReference type="GO" id="GO:0005886">
    <property type="term" value="C:plasma membrane"/>
    <property type="evidence" value="ECO:0007669"/>
    <property type="project" value="UniProtKB-SubCell"/>
</dbReference>
<dbReference type="FunFam" id="1.20.1070.10:FF:000084">
    <property type="entry name" value="Probable G-protein coupled receptor 22"/>
    <property type="match status" value="1"/>
</dbReference>
<evidence type="ECO:0000256" key="9">
    <source>
        <dbReference type="SAM" id="Phobius"/>
    </source>
</evidence>
<dbReference type="PANTHER" id="PTHR24241:SF127">
    <property type="entry name" value="G-PROTEIN COUPLED RECEPTOR 22-RELATED"/>
    <property type="match status" value="1"/>
</dbReference>
<dbReference type="CDD" id="cd00637">
    <property type="entry name" value="7tm_classA_rhodopsin-like"/>
    <property type="match status" value="1"/>
</dbReference>
<protein>
    <recommendedName>
        <fullName evidence="8">G-protein coupled receptor 22</fullName>
    </recommendedName>
</protein>
<sequence>QRLSPLDKFDLNWKYETNLTPLIFLLFDWSTPYPLGFQVSLTTVLILELVLGFSSNLTVLVLYCAQSNLVDSVSNLVTVNLHVLDILVCVLCLPLTVAVILLPANGSGVGSLATLCCFHEACVTFTSVATAVNVLVISLDRYDISVRPASRLLNPRRAGLLLAAVWVVSLAVFFLPFLEGDFFSSTNRTLLCIGGQGYYTGMAMYYHLLLQVPCFFIAVVVMLFTYSRILQALNIRIGSHMMRRSLQTHANTPLPASSMGVQASVSAIIALRRAVRRHRDRRERQRRVLKMSLIIISTFLGCWAPLSAVNILILCMGPSDGLVRIRLCFLAMAYGTTIFHPLLYAFTRQKLRRALKTRVKKRVVSLLQVDPAPIGGTVIHNSWVEGGGQRKSRKPRVEASDGTDRCLTEAVRE</sequence>
<keyword evidence="12" id="KW-1185">Reference proteome</keyword>
<evidence type="ECO:0000256" key="3">
    <source>
        <dbReference type="ARBA" id="ARBA00022692"/>
    </source>
</evidence>
<evidence type="ECO:0000256" key="8">
    <source>
        <dbReference type="ARBA" id="ARBA00070815"/>
    </source>
</evidence>
<reference evidence="11" key="2">
    <citation type="submission" date="2025-09" db="UniProtKB">
        <authorList>
            <consortium name="Ensembl"/>
        </authorList>
    </citation>
    <scope>IDENTIFICATION</scope>
</reference>
<evidence type="ECO:0000256" key="2">
    <source>
        <dbReference type="ARBA" id="ARBA00022475"/>
    </source>
</evidence>
<evidence type="ECO:0000256" key="1">
    <source>
        <dbReference type="ARBA" id="ARBA00004651"/>
    </source>
</evidence>
<dbReference type="Ensembl" id="ENSHCOT00000009328.1">
    <property type="protein sequence ID" value="ENSHCOP00000003088.1"/>
    <property type="gene ID" value="ENSHCOG00000000690.1"/>
</dbReference>
<organism evidence="11 12">
    <name type="scientific">Hippocampus comes</name>
    <name type="common">Tiger tail seahorse</name>
    <dbReference type="NCBI Taxonomy" id="109280"/>
    <lineage>
        <taxon>Eukaryota</taxon>
        <taxon>Metazoa</taxon>
        <taxon>Chordata</taxon>
        <taxon>Craniata</taxon>
        <taxon>Vertebrata</taxon>
        <taxon>Euteleostomi</taxon>
        <taxon>Actinopterygii</taxon>
        <taxon>Neopterygii</taxon>
        <taxon>Teleostei</taxon>
        <taxon>Neoteleostei</taxon>
        <taxon>Acanthomorphata</taxon>
        <taxon>Syngnathiaria</taxon>
        <taxon>Syngnathiformes</taxon>
        <taxon>Syngnathoidei</taxon>
        <taxon>Syngnathidae</taxon>
        <taxon>Hippocampus</taxon>
    </lineage>
</organism>
<dbReference type="GO" id="GO:0032870">
    <property type="term" value="P:cellular response to hormone stimulus"/>
    <property type="evidence" value="ECO:0007669"/>
    <property type="project" value="TreeGrafter"/>
</dbReference>
<feature type="transmembrane region" description="Helical" evidence="9">
    <location>
        <begin position="204"/>
        <end position="226"/>
    </location>
</feature>
<feature type="domain" description="G-protein coupled receptors family 1 profile" evidence="10">
    <location>
        <begin position="55"/>
        <end position="344"/>
    </location>
</feature>
<dbReference type="GO" id="GO:0042277">
    <property type="term" value="F:peptide binding"/>
    <property type="evidence" value="ECO:0007669"/>
    <property type="project" value="TreeGrafter"/>
</dbReference>
<dbReference type="PRINTS" id="PR00237">
    <property type="entry name" value="GPCRRHODOPSN"/>
</dbReference>
<evidence type="ECO:0000256" key="4">
    <source>
        <dbReference type="ARBA" id="ARBA00022794"/>
    </source>
</evidence>
<feature type="transmembrane region" description="Helical" evidence="9">
    <location>
        <begin position="77"/>
        <end position="100"/>
    </location>
</feature>
<keyword evidence="3 9" id="KW-0812">Transmembrane</keyword>
<dbReference type="FunFam" id="1.20.1070.10:FF:000116">
    <property type="entry name" value="probable G-protein coupled receptor 22"/>
    <property type="match status" value="1"/>
</dbReference>
<reference evidence="11" key="1">
    <citation type="submission" date="2025-08" db="UniProtKB">
        <authorList>
            <consortium name="Ensembl"/>
        </authorList>
    </citation>
    <scope>IDENTIFICATION</scope>
</reference>
<dbReference type="Gene3D" id="1.20.1070.10">
    <property type="entry name" value="Rhodopsin 7-helix transmembrane proteins"/>
    <property type="match status" value="1"/>
</dbReference>
<feature type="transmembrane region" description="Helical" evidence="9">
    <location>
        <begin position="158"/>
        <end position="178"/>
    </location>
</feature>
<dbReference type="GO" id="GO:0004930">
    <property type="term" value="F:G protein-coupled receptor activity"/>
    <property type="evidence" value="ECO:0007669"/>
    <property type="project" value="InterPro"/>
</dbReference>
<name>A0A3Q2XFK5_HIPCM</name>
<evidence type="ECO:0000256" key="7">
    <source>
        <dbReference type="ARBA" id="ARBA00023170"/>
    </source>
</evidence>
<dbReference type="Proteomes" id="UP000264820">
    <property type="component" value="Unplaced"/>
</dbReference>
<dbReference type="PANTHER" id="PTHR24241">
    <property type="entry name" value="NEUROPEPTIDE RECEPTOR-RELATED G-PROTEIN COUPLED RECEPTOR"/>
    <property type="match status" value="1"/>
</dbReference>
<dbReference type="InterPro" id="IPR017452">
    <property type="entry name" value="GPCR_Rhodpsn_7TM"/>
</dbReference>
<keyword evidence="7" id="KW-0675">Receptor</keyword>
<keyword evidence="2" id="KW-1003">Cell membrane</keyword>
<evidence type="ECO:0000313" key="12">
    <source>
        <dbReference type="Proteomes" id="UP000264820"/>
    </source>
</evidence>
<comment type="subcellular location">
    <subcellularLocation>
        <location evidence="1">Cell membrane</location>
        <topology evidence="1">Multi-pass membrane protein</topology>
    </subcellularLocation>
</comment>
<feature type="transmembrane region" description="Helical" evidence="9">
    <location>
        <begin position="288"/>
        <end position="312"/>
    </location>
</feature>
<keyword evidence="6 9" id="KW-0472">Membrane</keyword>
<keyword evidence="4" id="KW-0970">Cilium biogenesis/degradation</keyword>
<evidence type="ECO:0000256" key="6">
    <source>
        <dbReference type="ARBA" id="ARBA00023136"/>
    </source>
</evidence>
<feature type="transmembrane region" description="Helical" evidence="9">
    <location>
        <begin position="112"/>
        <end position="137"/>
    </location>
</feature>
<dbReference type="Pfam" id="PF00001">
    <property type="entry name" value="7tm_1"/>
    <property type="match status" value="1"/>
</dbReference>
<dbReference type="GeneTree" id="ENSGT01130000278263"/>
<dbReference type="PROSITE" id="PS50262">
    <property type="entry name" value="G_PROTEIN_RECEP_F1_2"/>
    <property type="match status" value="1"/>
</dbReference>
<feature type="transmembrane region" description="Helical" evidence="9">
    <location>
        <begin position="35"/>
        <end position="65"/>
    </location>
</feature>
<evidence type="ECO:0000256" key="5">
    <source>
        <dbReference type="ARBA" id="ARBA00022989"/>
    </source>
</evidence>
<dbReference type="InterPro" id="IPR000276">
    <property type="entry name" value="GPCR_Rhodpsn"/>
</dbReference>
<accession>A0A3Q2XFK5</accession>
<dbReference type="AlphaFoldDB" id="A0A3Q2XFK5"/>
<evidence type="ECO:0000259" key="10">
    <source>
        <dbReference type="PROSITE" id="PS50262"/>
    </source>
</evidence>
<evidence type="ECO:0000313" key="11">
    <source>
        <dbReference type="Ensembl" id="ENSHCOP00000003088.1"/>
    </source>
</evidence>
<proteinExistence type="predicted"/>
<feature type="transmembrane region" description="Helical" evidence="9">
    <location>
        <begin position="324"/>
        <end position="346"/>
    </location>
</feature>
<dbReference type="GO" id="GO:0030030">
    <property type="term" value="P:cell projection organization"/>
    <property type="evidence" value="ECO:0007669"/>
    <property type="project" value="UniProtKB-KW"/>
</dbReference>
<keyword evidence="5 9" id="KW-1133">Transmembrane helix</keyword>
<dbReference type="SUPFAM" id="SSF81321">
    <property type="entry name" value="Family A G protein-coupled receptor-like"/>
    <property type="match status" value="1"/>
</dbReference>